<evidence type="ECO:0000313" key="2">
    <source>
        <dbReference type="EMBL" id="KAJ5596734.1"/>
    </source>
</evidence>
<feature type="region of interest" description="Disordered" evidence="1">
    <location>
        <begin position="422"/>
        <end position="495"/>
    </location>
</feature>
<feature type="compositionally biased region" description="Polar residues" evidence="1">
    <location>
        <begin position="15"/>
        <end position="24"/>
    </location>
</feature>
<keyword evidence="3" id="KW-1185">Reference proteome</keyword>
<sequence length="822" mass="90392">MAYNAVAQADEVASHSGSDLSRSPSPAHGTFQQLHDADHLDGSLLASAQTADKAGLDLASMIRSMTSTSYDVVEDDDYDADPSPDQRSSSLRAIPPLNTAIARHSSPEPPLHSASSDIPPPLNHPTPDLQSLQGAYTGNVERLEMTAERLSCSSTDIGSEIRKMDQEQKRRSCSSASNSIIMRNGAFSPVTVASAHGSTFSTRQRSVSGASRLPQVTEPDHDENGHYADHLPTPLPILPAPQPQIYSHTSEVYHNQHAGNNGSEEFERPASAASGDTFHQARTLFNDFDGVHFTPLGACSIRTTDLVNSTSPCKQAGIVQGSAGGRSDDHEKRRTQLMNSIAAEDKLAEQERARNTQKDKGQSSVPQQLRASVFFDPPSAPLDIQVKQDSAVATLDSILDASTYAPVSAFTDHPFAGHIGSHVYGNSKRKTLGENPPLSKESEEGPAYLGDGVHQHDDHHRSQDETSGSETETVSGSHESEDNEEEYEEEDYVGPPNTLLAELQLRKHELKQRTRTAVPTTSQAQVMGATLLEMDELAQKQSEKRRRRPVTLAWDGHNNADDEDVPLAMLYPDKTNVDDENKPVGLMAKREMEENEPLSTRRARLRGEPIPEKRPVTVYSTMEIKPEKPQSESEEDNGNEAETLAERLRRLKGQNPEESDFTSGLMAEFDTRAGNAPKETPKPSDTAPEQEETLAQRRSRLQRENINKRPGVHSQNLHNRRSMAALPQSRPAYVARQSSYDVFPQQRGVVPQLGHRASMYSLPVNMASQGYPMAQPSGYGMPYPSVYPYNNMGYPSTCGPTLRQPLEPGQQDVIDRWRQSIR</sequence>
<feature type="compositionally biased region" description="Acidic residues" evidence="1">
    <location>
        <begin position="481"/>
        <end position="492"/>
    </location>
</feature>
<reference evidence="2 3" key="1">
    <citation type="journal article" date="2023" name="IMA Fungus">
        <title>Comparative genomic study of the Penicillium genus elucidates a diverse pangenome and 15 lateral gene transfer events.</title>
        <authorList>
            <person name="Petersen C."/>
            <person name="Sorensen T."/>
            <person name="Nielsen M.R."/>
            <person name="Sondergaard T.E."/>
            <person name="Sorensen J.L."/>
            <person name="Fitzpatrick D.A."/>
            <person name="Frisvad J.C."/>
            <person name="Nielsen K.L."/>
        </authorList>
    </citation>
    <scope>NUCLEOTIDE SEQUENCE [LARGE SCALE GENOMIC DNA]</scope>
    <source>
        <strain evidence="2 3">IBT 29057</strain>
    </source>
</reference>
<feature type="region of interest" description="Disordered" evidence="1">
    <location>
        <begin position="73"/>
        <end position="132"/>
    </location>
</feature>
<feature type="region of interest" description="Disordered" evidence="1">
    <location>
        <begin position="341"/>
        <end position="367"/>
    </location>
</feature>
<evidence type="ECO:0000256" key="1">
    <source>
        <dbReference type="SAM" id="MobiDB-lite"/>
    </source>
</evidence>
<feature type="region of interest" description="Disordered" evidence="1">
    <location>
        <begin position="198"/>
        <end position="243"/>
    </location>
</feature>
<accession>A0AAD6DYV5</accession>
<feature type="region of interest" description="Disordered" evidence="1">
    <location>
        <begin position="673"/>
        <end position="714"/>
    </location>
</feature>
<dbReference type="EMBL" id="JAQJAC010000002">
    <property type="protein sequence ID" value="KAJ5596734.1"/>
    <property type="molecule type" value="Genomic_DNA"/>
</dbReference>
<protein>
    <submittedName>
        <fullName evidence="2">Uncharacterized protein</fullName>
    </submittedName>
</protein>
<feature type="compositionally biased region" description="Acidic residues" evidence="1">
    <location>
        <begin position="73"/>
        <end position="82"/>
    </location>
</feature>
<feature type="region of interest" description="Disordered" evidence="1">
    <location>
        <begin position="586"/>
        <end position="642"/>
    </location>
</feature>
<feature type="region of interest" description="Disordered" evidence="1">
    <location>
        <begin position="255"/>
        <end position="274"/>
    </location>
</feature>
<evidence type="ECO:0000313" key="3">
    <source>
        <dbReference type="Proteomes" id="UP001216150"/>
    </source>
</evidence>
<name>A0AAD6DYV5_9EURO</name>
<dbReference type="Proteomes" id="UP001216150">
    <property type="component" value="Unassembled WGS sequence"/>
</dbReference>
<gene>
    <name evidence="2" type="ORF">N7450_003192</name>
</gene>
<feature type="compositionally biased region" description="Polar residues" evidence="1">
    <location>
        <begin position="198"/>
        <end position="209"/>
    </location>
</feature>
<organism evidence="2 3">
    <name type="scientific">Penicillium hetheringtonii</name>
    <dbReference type="NCBI Taxonomy" id="911720"/>
    <lineage>
        <taxon>Eukaryota</taxon>
        <taxon>Fungi</taxon>
        <taxon>Dikarya</taxon>
        <taxon>Ascomycota</taxon>
        <taxon>Pezizomycotina</taxon>
        <taxon>Eurotiomycetes</taxon>
        <taxon>Eurotiomycetidae</taxon>
        <taxon>Eurotiales</taxon>
        <taxon>Aspergillaceae</taxon>
        <taxon>Penicillium</taxon>
    </lineage>
</organism>
<feature type="compositionally biased region" description="Low complexity" evidence="1">
    <location>
        <begin position="465"/>
        <end position="477"/>
    </location>
</feature>
<feature type="compositionally biased region" description="Basic and acidic residues" evidence="1">
    <location>
        <begin position="218"/>
        <end position="229"/>
    </location>
</feature>
<comment type="caution">
    <text evidence="2">The sequence shown here is derived from an EMBL/GenBank/DDBJ whole genome shotgun (WGS) entry which is preliminary data.</text>
</comment>
<feature type="compositionally biased region" description="Basic and acidic residues" evidence="1">
    <location>
        <begin position="453"/>
        <end position="464"/>
    </location>
</feature>
<feature type="region of interest" description="Disordered" evidence="1">
    <location>
        <begin position="1"/>
        <end position="35"/>
    </location>
</feature>
<feature type="compositionally biased region" description="Basic and acidic residues" evidence="1">
    <location>
        <begin position="605"/>
        <end position="615"/>
    </location>
</feature>
<feature type="compositionally biased region" description="Basic and acidic residues" evidence="1">
    <location>
        <begin position="343"/>
        <end position="361"/>
    </location>
</feature>
<proteinExistence type="predicted"/>
<feature type="compositionally biased region" description="Pro residues" evidence="1">
    <location>
        <begin position="233"/>
        <end position="242"/>
    </location>
</feature>
<dbReference type="AlphaFoldDB" id="A0AAD6DYV5"/>